<dbReference type="Gene3D" id="3.30.1330.60">
    <property type="entry name" value="OmpA-like domain"/>
    <property type="match status" value="1"/>
</dbReference>
<dbReference type="InterPro" id="IPR025511">
    <property type="entry name" value="DUF4398"/>
</dbReference>
<dbReference type="CDD" id="cd07185">
    <property type="entry name" value="OmpA_C-like"/>
    <property type="match status" value="1"/>
</dbReference>
<feature type="compositionally biased region" description="Basic and acidic residues" evidence="5">
    <location>
        <begin position="164"/>
        <end position="173"/>
    </location>
</feature>
<keyword evidence="9" id="KW-1185">Reference proteome</keyword>
<evidence type="ECO:0000256" key="2">
    <source>
        <dbReference type="ARBA" id="ARBA00023136"/>
    </source>
</evidence>
<feature type="region of interest" description="Disordered" evidence="5">
    <location>
        <begin position="158"/>
        <end position="224"/>
    </location>
</feature>
<dbReference type="RefSeq" id="WP_075010130.1">
    <property type="nucleotide sequence ID" value="NZ_FOAP01000022.1"/>
</dbReference>
<keyword evidence="6" id="KW-0732">Signal</keyword>
<protein>
    <submittedName>
        <fullName evidence="8">Outer membrane protein OmpA</fullName>
    </submittedName>
</protein>
<dbReference type="PANTHER" id="PTHR30329">
    <property type="entry name" value="STATOR ELEMENT OF FLAGELLAR MOTOR COMPLEX"/>
    <property type="match status" value="1"/>
</dbReference>
<comment type="subcellular location">
    <subcellularLocation>
        <location evidence="1">Cell outer membrane</location>
    </subcellularLocation>
</comment>
<evidence type="ECO:0000256" key="1">
    <source>
        <dbReference type="ARBA" id="ARBA00004442"/>
    </source>
</evidence>
<dbReference type="Pfam" id="PF14346">
    <property type="entry name" value="DUF4398"/>
    <property type="match status" value="1"/>
</dbReference>
<dbReference type="SUPFAM" id="SSF103088">
    <property type="entry name" value="OmpA-like"/>
    <property type="match status" value="1"/>
</dbReference>
<dbReference type="InterPro" id="IPR050330">
    <property type="entry name" value="Bact_OuterMem_StrucFunc"/>
</dbReference>
<feature type="chain" id="PRO_5010384537" evidence="6">
    <location>
        <begin position="24"/>
        <end position="374"/>
    </location>
</feature>
<dbReference type="PRINTS" id="PR01021">
    <property type="entry name" value="OMPADOMAIN"/>
</dbReference>
<dbReference type="Proteomes" id="UP000182719">
    <property type="component" value="Unassembled WGS sequence"/>
</dbReference>
<proteinExistence type="predicted"/>
<reference evidence="9" key="1">
    <citation type="submission" date="2016-10" db="EMBL/GenBank/DDBJ databases">
        <authorList>
            <person name="Varghese N."/>
            <person name="Submissions S."/>
        </authorList>
    </citation>
    <scope>NUCLEOTIDE SEQUENCE [LARGE SCALE GENOMIC DNA]</scope>
    <source>
        <strain evidence="9">DSM 17044</strain>
    </source>
</reference>
<gene>
    <name evidence="8" type="ORF">SAMN05444354_122113</name>
</gene>
<feature type="compositionally biased region" description="Basic and acidic residues" evidence="5">
    <location>
        <begin position="199"/>
        <end position="220"/>
    </location>
</feature>
<dbReference type="AlphaFoldDB" id="A0A1H8AZF8"/>
<evidence type="ECO:0000259" key="7">
    <source>
        <dbReference type="PROSITE" id="PS51123"/>
    </source>
</evidence>
<name>A0A1H8AZF8_STIAU</name>
<sequence>MQRWKRWVWGCAGAAGLMSGCMAHGPPPRELVDARTAYQRVSVNPTVRQQSAEPLTEAYHALLAAEREYDRSKDSAKTRSLAYVALRKAQLAETQASIAVAQHQRTVAAQALRQTQEAQRRQSQAQLDAAQQQLLEARRLRDEAAQLAEARRLQSQTAQLQQEAQRRQEEMDRLAQAQRQQSEASAQSQRLAQVEQELEAERRARAEAEARANQEREARAQAEAQAATALENLARQGEVKVSEDARGTVLTLSGSVLFASGATDLLPSARDRLVEVAEALKPTGNTLTIEGHTDAQGSDHTNEMLSLRRAERVRDFLVTQGVPAGRVEVRGMGEYRPVASNGTAEGRANNRRVEIILQRDEPTGIGGSGPGVPR</sequence>
<evidence type="ECO:0000313" key="8">
    <source>
        <dbReference type="EMBL" id="SEM75876.1"/>
    </source>
</evidence>
<dbReference type="OrthoDB" id="9805566at2"/>
<dbReference type="PROSITE" id="PS51257">
    <property type="entry name" value="PROKAR_LIPOPROTEIN"/>
    <property type="match status" value="1"/>
</dbReference>
<dbReference type="InterPro" id="IPR036737">
    <property type="entry name" value="OmpA-like_sf"/>
</dbReference>
<dbReference type="InterPro" id="IPR006665">
    <property type="entry name" value="OmpA-like"/>
</dbReference>
<evidence type="ECO:0000256" key="6">
    <source>
        <dbReference type="SAM" id="SignalP"/>
    </source>
</evidence>
<dbReference type="Pfam" id="PF00691">
    <property type="entry name" value="OmpA"/>
    <property type="match status" value="1"/>
</dbReference>
<feature type="domain" description="OmpA-like" evidence="7">
    <location>
        <begin position="245"/>
        <end position="361"/>
    </location>
</feature>
<feature type="signal peptide" evidence="6">
    <location>
        <begin position="1"/>
        <end position="23"/>
    </location>
</feature>
<dbReference type="GO" id="GO:0009279">
    <property type="term" value="C:cell outer membrane"/>
    <property type="evidence" value="ECO:0007669"/>
    <property type="project" value="UniProtKB-SubCell"/>
</dbReference>
<organism evidence="8 9">
    <name type="scientific">Stigmatella aurantiaca</name>
    <dbReference type="NCBI Taxonomy" id="41"/>
    <lineage>
        <taxon>Bacteria</taxon>
        <taxon>Pseudomonadati</taxon>
        <taxon>Myxococcota</taxon>
        <taxon>Myxococcia</taxon>
        <taxon>Myxococcales</taxon>
        <taxon>Cystobacterineae</taxon>
        <taxon>Archangiaceae</taxon>
        <taxon>Stigmatella</taxon>
    </lineage>
</organism>
<evidence type="ECO:0000256" key="5">
    <source>
        <dbReference type="SAM" id="MobiDB-lite"/>
    </source>
</evidence>
<evidence type="ECO:0000256" key="3">
    <source>
        <dbReference type="ARBA" id="ARBA00023237"/>
    </source>
</evidence>
<keyword evidence="3" id="KW-0998">Cell outer membrane</keyword>
<keyword evidence="2 4" id="KW-0472">Membrane</keyword>
<evidence type="ECO:0000313" key="9">
    <source>
        <dbReference type="Proteomes" id="UP000182719"/>
    </source>
</evidence>
<dbReference type="PANTHER" id="PTHR30329:SF21">
    <property type="entry name" value="LIPOPROTEIN YIAD-RELATED"/>
    <property type="match status" value="1"/>
</dbReference>
<dbReference type="EMBL" id="FOAP01000022">
    <property type="protein sequence ID" value="SEM75876.1"/>
    <property type="molecule type" value="Genomic_DNA"/>
</dbReference>
<feature type="compositionally biased region" description="Low complexity" evidence="5">
    <location>
        <begin position="174"/>
        <end position="195"/>
    </location>
</feature>
<dbReference type="PROSITE" id="PS51123">
    <property type="entry name" value="OMPA_2"/>
    <property type="match status" value="1"/>
</dbReference>
<evidence type="ECO:0000256" key="4">
    <source>
        <dbReference type="PROSITE-ProRule" id="PRU00473"/>
    </source>
</evidence>
<accession>A0A1H8AZF8</accession>
<dbReference type="InterPro" id="IPR006664">
    <property type="entry name" value="OMP_bac"/>
</dbReference>
<dbReference type="PRINTS" id="PR01023">
    <property type="entry name" value="NAFLGMOTY"/>
</dbReference>